<feature type="transmembrane region" description="Helical" evidence="1">
    <location>
        <begin position="31"/>
        <end position="54"/>
    </location>
</feature>
<keyword evidence="3" id="KW-1185">Reference proteome</keyword>
<dbReference type="RefSeq" id="XP_028542825.1">
    <property type="nucleotide sequence ID" value="XM_028687024.1"/>
</dbReference>
<evidence type="ECO:0000256" key="1">
    <source>
        <dbReference type="SAM" id="Phobius"/>
    </source>
</evidence>
<sequence>MLVLERLNSFIENKYATSNWKKKKFVWRYSLYFNIFYVSLALGIVYTLIVRLLISSEIYSNHFCHSSTTSSVKKLYMIILIFLILMGFLNFLFSRLTYIYSNFTNREFFNSGIYYTILGFLIKYMSWILSLIYISWICFLFVNIITIFFSPRNWCSLKYNIYGMDAVNNCLLVKNKATGCEIDKGLINLRTKESCNDFNILKVQNFLFLIRSAPNEVCTLKDKKLCDFFVDFIKNKNISWTPFPNCSGNTPDLKEEYFLENPSTKSDLYLFSMCLIFFWFVTSAILISLFVLVKVSTPIDSSFIVNEERFNFFFKFTRILDVWR</sequence>
<keyword evidence="1" id="KW-1133">Transmembrane helix</keyword>
<dbReference type="AlphaFoldDB" id="A0A1Y1JCL4"/>
<dbReference type="OMA" id="WICFLFV"/>
<feature type="transmembrane region" description="Helical" evidence="1">
    <location>
        <begin position="268"/>
        <end position="293"/>
    </location>
</feature>
<comment type="caution">
    <text evidence="2">The sequence shown here is derived from an EMBL/GenBank/DDBJ whole genome shotgun (WGS) entry which is preliminary data.</text>
</comment>
<evidence type="ECO:0000313" key="2">
    <source>
        <dbReference type="EMBL" id="GAW80236.1"/>
    </source>
</evidence>
<dbReference type="OrthoDB" id="370912at2759"/>
<feature type="transmembrane region" description="Helical" evidence="1">
    <location>
        <begin position="75"/>
        <end position="93"/>
    </location>
</feature>
<keyword evidence="1" id="KW-0812">Transmembrane</keyword>
<dbReference type="GeneID" id="39746949"/>
<keyword evidence="1" id="KW-0472">Membrane</keyword>
<organism evidence="2 3">
    <name type="scientific">Plasmodium gonderi</name>
    <dbReference type="NCBI Taxonomy" id="77519"/>
    <lineage>
        <taxon>Eukaryota</taxon>
        <taxon>Sar</taxon>
        <taxon>Alveolata</taxon>
        <taxon>Apicomplexa</taxon>
        <taxon>Aconoidasida</taxon>
        <taxon>Haemosporida</taxon>
        <taxon>Plasmodiidae</taxon>
        <taxon>Plasmodium</taxon>
        <taxon>Plasmodium (Plasmodium)</taxon>
    </lineage>
</organism>
<feature type="transmembrane region" description="Helical" evidence="1">
    <location>
        <begin position="113"/>
        <end position="142"/>
    </location>
</feature>
<gene>
    <name evidence="2" type="ORF">PGO_071510</name>
</gene>
<proteinExistence type="predicted"/>
<name>A0A1Y1JCL4_PLAGO</name>
<protein>
    <submittedName>
        <fullName evidence="2">Uncharacterized protein</fullName>
    </submittedName>
</protein>
<evidence type="ECO:0000313" key="3">
    <source>
        <dbReference type="Proteomes" id="UP000195521"/>
    </source>
</evidence>
<dbReference type="Proteomes" id="UP000195521">
    <property type="component" value="Unassembled WGS sequence"/>
</dbReference>
<dbReference type="EMBL" id="BDQF01000008">
    <property type="protein sequence ID" value="GAW80236.1"/>
    <property type="molecule type" value="Genomic_DNA"/>
</dbReference>
<accession>A0A1Y1JCL4</accession>
<reference evidence="3" key="1">
    <citation type="submission" date="2017-04" db="EMBL/GenBank/DDBJ databases">
        <title>Plasmodium gonderi genome.</title>
        <authorList>
            <person name="Arisue N."/>
            <person name="Honma H."/>
            <person name="Kawai S."/>
            <person name="Tougan T."/>
            <person name="Tanabe K."/>
            <person name="Horii T."/>
        </authorList>
    </citation>
    <scope>NUCLEOTIDE SEQUENCE [LARGE SCALE GENOMIC DNA]</scope>
    <source>
        <strain evidence="3">ATCC 30045</strain>
    </source>
</reference>